<dbReference type="OrthoDB" id="31183at2759"/>
<keyword evidence="1" id="KW-0698">rRNA processing</keyword>
<dbReference type="GO" id="GO:0034455">
    <property type="term" value="C:t-UTP complex"/>
    <property type="evidence" value="ECO:0007669"/>
    <property type="project" value="TreeGrafter"/>
</dbReference>
<evidence type="ECO:0000313" key="5">
    <source>
        <dbReference type="Proteomes" id="UP000355283"/>
    </source>
</evidence>
<comment type="function">
    <text evidence="1">Involved in nucleolar processing of pre-18S ribosomal RNA.</text>
</comment>
<dbReference type="Pfam" id="PF12397">
    <property type="entry name" value="U3snoRNP10"/>
    <property type="match status" value="1"/>
</dbReference>
<dbReference type="AlphaFoldDB" id="A0A4D9CS10"/>
<feature type="compositionally biased region" description="Acidic residues" evidence="2">
    <location>
        <begin position="734"/>
        <end position="745"/>
    </location>
</feature>
<dbReference type="PANTHER" id="PTHR13457:SF1">
    <property type="entry name" value="HEAT REPEAT-CONTAINING PROTEIN 1"/>
    <property type="match status" value="1"/>
</dbReference>
<accession>A0A4D9CS10</accession>
<keyword evidence="1" id="KW-0687">Ribonucleoprotein</keyword>
<gene>
    <name evidence="4" type="ORF">NSK_006628</name>
</gene>
<dbReference type="GO" id="GO:0030686">
    <property type="term" value="C:90S preribosome"/>
    <property type="evidence" value="ECO:0007669"/>
    <property type="project" value="TreeGrafter"/>
</dbReference>
<dbReference type="GO" id="GO:0000462">
    <property type="term" value="P:maturation of SSU-rRNA from tricistronic rRNA transcript (SSU-rRNA, 5.8S rRNA, LSU-rRNA)"/>
    <property type="evidence" value="ECO:0007669"/>
    <property type="project" value="TreeGrafter"/>
</dbReference>
<feature type="compositionally biased region" description="Basic and acidic residues" evidence="2">
    <location>
        <begin position="510"/>
        <end position="519"/>
    </location>
</feature>
<reference evidence="4 5" key="1">
    <citation type="submission" date="2019-01" db="EMBL/GenBank/DDBJ databases">
        <title>Nuclear Genome Assembly of the Microalgal Biofuel strain Nannochloropsis salina CCMP1776.</title>
        <authorList>
            <person name="Hovde B."/>
        </authorList>
    </citation>
    <scope>NUCLEOTIDE SEQUENCE [LARGE SCALE GENOMIC DNA]</scope>
    <source>
        <strain evidence="4 5">CCMP1776</strain>
    </source>
</reference>
<comment type="similarity">
    <text evidence="1">Belongs to the HEATR1/UTP10 family.</text>
</comment>
<feature type="domain" description="U3 small nucleolar RNA-associated protein 10 N-terminal" evidence="3">
    <location>
        <begin position="241"/>
        <end position="336"/>
    </location>
</feature>
<evidence type="ECO:0000259" key="3">
    <source>
        <dbReference type="Pfam" id="PF12397"/>
    </source>
</evidence>
<proteinExistence type="inferred from homology"/>
<feature type="region of interest" description="Disordered" evidence="2">
    <location>
        <begin position="725"/>
        <end position="746"/>
    </location>
</feature>
<protein>
    <recommendedName>
        <fullName evidence="1">HEAT repeat-containing protein 1</fullName>
    </recommendedName>
</protein>
<evidence type="ECO:0000313" key="4">
    <source>
        <dbReference type="EMBL" id="TFJ81960.1"/>
    </source>
</evidence>
<evidence type="ECO:0000256" key="1">
    <source>
        <dbReference type="RuleBase" id="RU367065"/>
    </source>
</evidence>
<keyword evidence="1" id="KW-0539">Nucleus</keyword>
<keyword evidence="1" id="KW-0690">Ribosome biogenesis</keyword>
<feature type="compositionally biased region" description="Low complexity" evidence="2">
    <location>
        <begin position="790"/>
        <end position="807"/>
    </location>
</feature>
<sequence length="1165" mass="122912">MLALRGTLGIQATRRGGQQRPSILFDGKEAADVDTFTVHQLACEGLERLAAHEPRLGPFRSTLFSDESQSFVRELQTREVNQQLDTSLQTCLLYLSPFVGEEDGARVAEYLVRRYAVHAHCAPALLTCFLPYHDRPVFYRVVRLLRLDAGGPAKALACWLPLLRAWIQSSAASSDPPPTLPRPALVRHCLKEPGFLRLLLFTASHAWEQGTLGHHPRLQALCSAVVLEALDRLGPLTEQHMRTLLPPLLRAVKARKIPREFKLTAYMALGKLASTTALSSTAAVALLVALTEGLEQGGEEEGLSVLTTVMHTQGLTRLPPQCLRAFLRSPSLPSSIPPSSPPLVSALLGHAQTHPLTEALLVPAVLEGGMEGLTEGEVSAEEFLHLVRILRPLRCMEQWVPGLVWGVACLVGEGGAEGGKDGGQRVLEGLRASEKEVFATLATFGQAQGVRAEVVSLLKGQEGTPVEGGGKGGGEGGGEDAVVGLYLAEAQKRREALEEIAVLWKEEEEGGGKEEGKEGEGEDGASQTAAVLACVGDTDARVVLRVLAEDVWRPLAFRIHPKQGSRALAQALRWWGRERERRGKKTKGGWAGRRKGTEESEAVLVKMLESLQTWMVLWEDGGEAGREESLRGGRKAIEQDLIPALVCLLKGREGGGEGGSVQTAAWEAFIQLPHPLCALIARVETSMEGDGVPKRKEDSGLGLVEGEGGAVEAVVAAMRRLMTGKREGERATEEEKEEEEEEEEERVVLRAHALQWLGKMLEVVPGEDVREGEGEDEGSPLRSGRRRGSSLDTSPSDPLSSSPSSFPSSPPTLAQALLPLYLDALSEAPPSTALPPSLLLHPFLPLLRALPPSLPAPFPALDPLLVRLLTLPTWVQQEGHVVSQALHLYLVHSYGSSALLALARVFAAPSLPPSFPSSPLAHVQALSVAASIVVALNEACREGRPSCLAPAPEDAVRSLWPAALVAGCHQEKKVREGALLLLNSLFPVYDEPAGQAGGSSRDGGRAGRKVGGEASTPTHAPAKSRGPGVPLHNTETTAASHQGEMNGHGPEAGGETGGKGGVGGIGKESLGARGEDGGGGAGGRRRRASAGGTTGAGKERGGGGKTQVDRVYDGQALGGGYSRGGQGGCLCNRGGGGGRRGATVVGCCGGGGGNDLLAEVHGGAE</sequence>
<dbReference type="GO" id="GO:0045943">
    <property type="term" value="P:positive regulation of transcription by RNA polymerase I"/>
    <property type="evidence" value="ECO:0007669"/>
    <property type="project" value="TreeGrafter"/>
</dbReference>
<dbReference type="GO" id="GO:0032040">
    <property type="term" value="C:small-subunit processome"/>
    <property type="evidence" value="ECO:0007669"/>
    <property type="project" value="TreeGrafter"/>
</dbReference>
<feature type="compositionally biased region" description="Basic and acidic residues" evidence="2">
    <location>
        <begin position="1097"/>
        <end position="1110"/>
    </location>
</feature>
<dbReference type="PANTHER" id="PTHR13457">
    <property type="entry name" value="BAP28"/>
    <property type="match status" value="1"/>
</dbReference>
<dbReference type="GO" id="GO:0030515">
    <property type="term" value="F:snoRNA binding"/>
    <property type="evidence" value="ECO:0007669"/>
    <property type="project" value="TreeGrafter"/>
</dbReference>
<keyword evidence="5" id="KW-1185">Reference proteome</keyword>
<comment type="subcellular location">
    <subcellularLocation>
        <location evidence="1">Nucleus</location>
        <location evidence="1">Nucleolus</location>
    </subcellularLocation>
</comment>
<dbReference type="InterPro" id="IPR040191">
    <property type="entry name" value="UTP10"/>
</dbReference>
<dbReference type="InterPro" id="IPR022125">
    <property type="entry name" value="U3snoRNP10_N"/>
</dbReference>
<feature type="compositionally biased region" description="Gly residues" evidence="2">
    <location>
        <begin position="1050"/>
        <end position="1066"/>
    </location>
</feature>
<comment type="caution">
    <text evidence="4">The sequence shown here is derived from an EMBL/GenBank/DDBJ whole genome shotgun (WGS) entry which is preliminary data.</text>
</comment>
<feature type="region of interest" description="Disordered" evidence="2">
    <location>
        <begin position="993"/>
        <end position="1110"/>
    </location>
</feature>
<feature type="region of interest" description="Disordered" evidence="2">
    <location>
        <begin position="505"/>
        <end position="525"/>
    </location>
</feature>
<feature type="region of interest" description="Disordered" evidence="2">
    <location>
        <begin position="765"/>
        <end position="810"/>
    </location>
</feature>
<organism evidence="4 5">
    <name type="scientific">Nannochloropsis salina CCMP1776</name>
    <dbReference type="NCBI Taxonomy" id="1027361"/>
    <lineage>
        <taxon>Eukaryota</taxon>
        <taxon>Sar</taxon>
        <taxon>Stramenopiles</taxon>
        <taxon>Ochrophyta</taxon>
        <taxon>Eustigmatophyceae</taxon>
        <taxon>Eustigmatales</taxon>
        <taxon>Monodopsidaceae</taxon>
        <taxon>Microchloropsis</taxon>
        <taxon>Microchloropsis salina</taxon>
    </lineage>
</organism>
<name>A0A4D9CS10_9STRA</name>
<dbReference type="Proteomes" id="UP000355283">
    <property type="component" value="Unassembled WGS sequence"/>
</dbReference>
<dbReference type="EMBL" id="SDOX01000121">
    <property type="protein sequence ID" value="TFJ81960.1"/>
    <property type="molecule type" value="Genomic_DNA"/>
</dbReference>
<evidence type="ECO:0000256" key="2">
    <source>
        <dbReference type="SAM" id="MobiDB-lite"/>
    </source>
</evidence>